<keyword evidence="1" id="KW-0812">Transmembrane</keyword>
<keyword evidence="2" id="KW-0496">Mitochondrion</keyword>
<evidence type="ECO:0000256" key="1">
    <source>
        <dbReference type="SAM" id="Phobius"/>
    </source>
</evidence>
<reference evidence="2" key="1">
    <citation type="submission" date="2019-03" db="EMBL/GenBank/DDBJ databases">
        <title>Largest Complete Mitochondrial Genome of a Gymnosperm, Sitka Spruce (Picea sitchensis), Indicates Complex Physical Structure.</title>
        <authorList>
            <person name="Jackman S.D."/>
            <person name="Coombe L."/>
            <person name="Warren R."/>
            <person name="Kirk H."/>
            <person name="Trinh E."/>
            <person name="McLeod T."/>
            <person name="Pleasance S."/>
            <person name="Pandoh P."/>
            <person name="Zhao Y."/>
            <person name="Coope R."/>
            <person name="Bousquet J."/>
            <person name="Bohlmann J.C."/>
            <person name="Jones S.J.M."/>
            <person name="Birol I."/>
        </authorList>
    </citation>
    <scope>NUCLEOTIDE SEQUENCE</scope>
    <source>
        <strain evidence="2">Q903</strain>
    </source>
</reference>
<gene>
    <name evidence="2" type="primary">orf04138</name>
    <name evidence="2" type="ORF">Q903MT_gene4115</name>
</gene>
<evidence type="ECO:0000313" key="2">
    <source>
        <dbReference type="EMBL" id="QHR90092.1"/>
    </source>
</evidence>
<dbReference type="EMBL" id="MK697699">
    <property type="protein sequence ID" value="QHR90092.1"/>
    <property type="molecule type" value="Genomic_DNA"/>
</dbReference>
<dbReference type="AlphaFoldDB" id="A0A6B9XVA9"/>
<keyword evidence="1" id="KW-0472">Membrane</keyword>
<proteinExistence type="predicted"/>
<keyword evidence="1" id="KW-1133">Transmembrane helix</keyword>
<feature type="transmembrane region" description="Helical" evidence="1">
    <location>
        <begin position="25"/>
        <end position="49"/>
    </location>
</feature>
<protein>
    <submittedName>
        <fullName evidence="2">Uncharacterized protein</fullName>
    </submittedName>
</protein>
<accession>A0A6B9XVA9</accession>
<geneLocation type="mitochondrion" evidence="2"/>
<name>A0A6B9XVA9_PICSI</name>
<organism evidence="2">
    <name type="scientific">Picea sitchensis</name>
    <name type="common">Sitka spruce</name>
    <name type="synonym">Pinus sitchensis</name>
    <dbReference type="NCBI Taxonomy" id="3332"/>
    <lineage>
        <taxon>Eukaryota</taxon>
        <taxon>Viridiplantae</taxon>
        <taxon>Streptophyta</taxon>
        <taxon>Embryophyta</taxon>
        <taxon>Tracheophyta</taxon>
        <taxon>Spermatophyta</taxon>
        <taxon>Pinopsida</taxon>
        <taxon>Pinidae</taxon>
        <taxon>Conifers I</taxon>
        <taxon>Pinales</taxon>
        <taxon>Pinaceae</taxon>
        <taxon>Picea</taxon>
    </lineage>
</organism>
<sequence>MMSPAPIILEVRGILRVSISSYFTYWVGILGGEALFTLLFTFACGNTFLDGRTYINNLASVPPFIDWLTYLNFEHCASVRQRGEHFWTGVQQKAIAFLDQRSTTLVGGMLNG</sequence>